<protein>
    <submittedName>
        <fullName evidence="1">Uncharacterized protein</fullName>
    </submittedName>
</protein>
<proteinExistence type="predicted"/>
<dbReference type="RefSeq" id="WP_328983518.1">
    <property type="nucleotide sequence ID" value="NZ_CP121472.1"/>
</dbReference>
<name>A0ABZ0SB08_9GAMM</name>
<keyword evidence="2" id="KW-1185">Reference proteome</keyword>
<reference evidence="1 2" key="1">
    <citation type="journal article" date="2023" name="Microorganisms">
        <title>Thiorhodovibrio frisius and Trv. litoralis spp. nov., Two Novel Members from a Clade of Fastidious Purple Sulfur Bacteria That Exhibit Unique Red-Shifted Light-Harvesting Capabilities.</title>
        <authorList>
            <person name="Methner A."/>
            <person name="Kuzyk S.B."/>
            <person name="Petersen J."/>
            <person name="Bauer S."/>
            <person name="Brinkmann H."/>
            <person name="Sichau K."/>
            <person name="Wanner G."/>
            <person name="Wolf J."/>
            <person name="Neumann-Schaal M."/>
            <person name="Henke P."/>
            <person name="Tank M."/>
            <person name="Sproer C."/>
            <person name="Bunk B."/>
            <person name="Overmann J."/>
        </authorList>
    </citation>
    <scope>NUCLEOTIDE SEQUENCE [LARGE SCALE GENOMIC DNA]</scope>
    <source>
        <strain evidence="1 2">DSM 6702</strain>
    </source>
</reference>
<dbReference type="Proteomes" id="UP001432180">
    <property type="component" value="Chromosome"/>
</dbReference>
<accession>A0ABZ0SB08</accession>
<organism evidence="1 2">
    <name type="scientific">Thiorhodovibrio winogradskyi</name>
    <dbReference type="NCBI Taxonomy" id="77007"/>
    <lineage>
        <taxon>Bacteria</taxon>
        <taxon>Pseudomonadati</taxon>
        <taxon>Pseudomonadota</taxon>
        <taxon>Gammaproteobacteria</taxon>
        <taxon>Chromatiales</taxon>
        <taxon>Chromatiaceae</taxon>
        <taxon>Thiorhodovibrio</taxon>
    </lineage>
</organism>
<sequence>MNLFVEQHQDEIGCVLSCFDRVVMIGTFPDICHANAMAGYLGAHNIRLFDYTQWAEPLREELRANAERLAAESGIEIEFIRKLKAIKRGDPRDYWNVAPTADPSSMGAGIAK</sequence>
<evidence type="ECO:0000313" key="1">
    <source>
        <dbReference type="EMBL" id="WPL17709.1"/>
    </source>
</evidence>
<dbReference type="EMBL" id="CP121472">
    <property type="protein sequence ID" value="WPL17709.1"/>
    <property type="molecule type" value="Genomic_DNA"/>
</dbReference>
<evidence type="ECO:0000313" key="2">
    <source>
        <dbReference type="Proteomes" id="UP001432180"/>
    </source>
</evidence>
<gene>
    <name evidence="1" type="ORF">Thiowin_02748</name>
</gene>